<dbReference type="AlphaFoldDB" id="A0AAJ4IGU9"/>
<reference evidence="1 2" key="1">
    <citation type="submission" date="2020-11" db="EMBL/GenBank/DDBJ databases">
        <title>Complete and Circularized Genome Assembly of a human isolate of Vibrio navarrensis biotype pommerensis with MiSeq and MinION Sequence Data.</title>
        <authorList>
            <person name="Schwartz K."/>
            <person name="Borowiak M."/>
            <person name="Deneke C."/>
            <person name="Balau V."/>
            <person name="Metelmann C."/>
            <person name="Strauch E."/>
        </authorList>
    </citation>
    <scope>NUCLEOTIDE SEQUENCE [LARGE SCALE GENOMIC DNA]</scope>
    <source>
        <strain evidence="1 2">20-VB00237</strain>
    </source>
</reference>
<accession>A0AAJ4IGU9</accession>
<gene>
    <name evidence="1" type="ORF">I3X05_19600</name>
</gene>
<evidence type="ECO:0000313" key="1">
    <source>
        <dbReference type="EMBL" id="QPL56299.1"/>
    </source>
</evidence>
<evidence type="ECO:0000313" key="2">
    <source>
        <dbReference type="Proteomes" id="UP000594435"/>
    </source>
</evidence>
<proteinExistence type="predicted"/>
<protein>
    <submittedName>
        <fullName evidence="1">Uncharacterized protein</fullName>
    </submittedName>
</protein>
<dbReference type="RefSeq" id="WP_045568679.1">
    <property type="nucleotide sequence ID" value="NZ_CP065218.1"/>
</dbReference>
<sequence>MAKVVINHFIVMGKDVAAVTLSPMDECGVGVPLLKMRLMDWHENCMSFNHQENGTNLPFFCHMS</sequence>
<name>A0AAJ4IGU9_9VIBR</name>
<dbReference type="EMBL" id="CP065218">
    <property type="protein sequence ID" value="QPL56299.1"/>
    <property type="molecule type" value="Genomic_DNA"/>
</dbReference>
<dbReference type="Proteomes" id="UP000594435">
    <property type="component" value="Chromosome 2"/>
</dbReference>
<organism evidence="1 2">
    <name type="scientific">Vibrio navarrensis</name>
    <dbReference type="NCBI Taxonomy" id="29495"/>
    <lineage>
        <taxon>Bacteria</taxon>
        <taxon>Pseudomonadati</taxon>
        <taxon>Pseudomonadota</taxon>
        <taxon>Gammaproteobacteria</taxon>
        <taxon>Vibrionales</taxon>
        <taxon>Vibrionaceae</taxon>
        <taxon>Vibrio</taxon>
    </lineage>
</organism>